<organism evidence="1">
    <name type="scientific">viral metagenome</name>
    <dbReference type="NCBI Taxonomy" id="1070528"/>
    <lineage>
        <taxon>unclassified sequences</taxon>
        <taxon>metagenomes</taxon>
        <taxon>organismal metagenomes</taxon>
    </lineage>
</organism>
<name>A0A6M3M297_9ZZZZ</name>
<accession>A0A6M3M297</accession>
<evidence type="ECO:0000313" key="1">
    <source>
        <dbReference type="EMBL" id="QJB01538.1"/>
    </source>
</evidence>
<sequence>MDASKGICGDDVENYTYINGMYVCDDCFHIAEAEEIERKDEERYEKDMRR</sequence>
<dbReference type="EMBL" id="MT143712">
    <property type="protein sequence ID" value="QJB01538.1"/>
    <property type="molecule type" value="Genomic_DNA"/>
</dbReference>
<protein>
    <submittedName>
        <fullName evidence="1">Uncharacterized protein</fullName>
    </submittedName>
</protein>
<gene>
    <name evidence="1" type="ORF">MM415B10570_0005</name>
</gene>
<reference evidence="1" key="1">
    <citation type="submission" date="2020-03" db="EMBL/GenBank/DDBJ databases">
        <title>The deep terrestrial virosphere.</title>
        <authorList>
            <person name="Holmfeldt K."/>
            <person name="Nilsson E."/>
            <person name="Simone D."/>
            <person name="Lopez-Fernandez M."/>
            <person name="Wu X."/>
            <person name="de Brujin I."/>
            <person name="Lundin D."/>
            <person name="Andersson A."/>
            <person name="Bertilsson S."/>
            <person name="Dopson M."/>
        </authorList>
    </citation>
    <scope>NUCLEOTIDE SEQUENCE</scope>
    <source>
        <strain evidence="1">MM415B10570</strain>
    </source>
</reference>
<proteinExistence type="predicted"/>
<dbReference type="AlphaFoldDB" id="A0A6M3M297"/>